<feature type="binding site" evidence="7">
    <location>
        <begin position="73"/>
        <end position="75"/>
    </location>
    <ligand>
        <name>5-amino-6-(D-ribitylamino)uracil</name>
        <dbReference type="ChEBI" id="CHEBI:15934"/>
    </ligand>
</feature>
<dbReference type="GO" id="GO:0005829">
    <property type="term" value="C:cytosol"/>
    <property type="evidence" value="ECO:0007669"/>
    <property type="project" value="TreeGrafter"/>
</dbReference>
<protein>
    <recommendedName>
        <fullName evidence="3 7">6,7-dimethyl-8-ribityllumazine synthase</fullName>
        <shortName evidence="7">DMRL synthase</shortName>
        <shortName evidence="7">LS</shortName>
        <shortName evidence="7">Lumazine synthase</shortName>
        <ecNumber evidence="3 7">2.5.1.78</ecNumber>
    </recommendedName>
</protein>
<dbReference type="PANTHER" id="PTHR21058:SF0">
    <property type="entry name" value="6,7-DIMETHYL-8-RIBITYLLUMAZINE SYNTHASE"/>
    <property type="match status" value="1"/>
</dbReference>
<feature type="active site" description="Proton donor" evidence="7">
    <location>
        <position position="81"/>
    </location>
</feature>
<gene>
    <name evidence="7 8" type="primary">ribH</name>
    <name evidence="8" type="ORF">CU669_07415</name>
</gene>
<evidence type="ECO:0000256" key="1">
    <source>
        <dbReference type="ARBA" id="ARBA00004917"/>
    </source>
</evidence>
<comment type="caution">
    <text evidence="8">The sequence shown here is derived from an EMBL/GenBank/DDBJ whole genome shotgun (WGS) entry which is preliminary data.</text>
</comment>
<comment type="similarity">
    <text evidence="2 7">Belongs to the DMRL synthase family.</text>
</comment>
<dbReference type="SUPFAM" id="SSF52121">
    <property type="entry name" value="Lumazine synthase"/>
    <property type="match status" value="1"/>
</dbReference>
<dbReference type="NCBIfam" id="TIGR00114">
    <property type="entry name" value="lumazine-synth"/>
    <property type="match status" value="1"/>
</dbReference>
<dbReference type="Gene3D" id="3.40.50.960">
    <property type="entry name" value="Lumazine/riboflavin synthase"/>
    <property type="match status" value="1"/>
</dbReference>
<evidence type="ECO:0000313" key="8">
    <source>
        <dbReference type="EMBL" id="RAU22513.1"/>
    </source>
</evidence>
<keyword evidence="9" id="KW-1185">Reference proteome</keyword>
<dbReference type="PANTHER" id="PTHR21058">
    <property type="entry name" value="6,7-DIMETHYL-8-RIBITYLLUMAZINE SYNTHASE DMRL SYNTHASE LUMAZINE SYNTHASE"/>
    <property type="match status" value="1"/>
</dbReference>
<dbReference type="Proteomes" id="UP000251075">
    <property type="component" value="Unassembled WGS sequence"/>
</dbReference>
<comment type="pathway">
    <text evidence="1 7">Cofactor biosynthesis; riboflavin biosynthesis; riboflavin from 2-hydroxy-3-oxobutyl phosphate and 5-amino-6-(D-ribitylamino)uracil: step 1/2.</text>
</comment>
<evidence type="ECO:0000256" key="4">
    <source>
        <dbReference type="ARBA" id="ARBA00022619"/>
    </source>
</evidence>
<dbReference type="EMBL" id="PGTO01000004">
    <property type="protein sequence ID" value="RAU22513.1"/>
    <property type="molecule type" value="Genomic_DNA"/>
</dbReference>
<dbReference type="GO" id="GO:0009231">
    <property type="term" value="P:riboflavin biosynthetic process"/>
    <property type="evidence" value="ECO:0007669"/>
    <property type="project" value="UniProtKB-UniRule"/>
</dbReference>
<dbReference type="RefSeq" id="WP_112143246.1">
    <property type="nucleotide sequence ID" value="NZ_PGTO01000004.1"/>
</dbReference>
<organism evidence="8 9">
    <name type="scientific">Paramagnetospirillum kuznetsovii</name>
    <dbReference type="NCBI Taxonomy" id="2053833"/>
    <lineage>
        <taxon>Bacteria</taxon>
        <taxon>Pseudomonadati</taxon>
        <taxon>Pseudomonadota</taxon>
        <taxon>Alphaproteobacteria</taxon>
        <taxon>Rhodospirillales</taxon>
        <taxon>Magnetospirillaceae</taxon>
        <taxon>Paramagnetospirillum</taxon>
    </lineage>
</organism>
<reference evidence="8 9" key="1">
    <citation type="submission" date="2017-11" db="EMBL/GenBank/DDBJ databases">
        <title>Draft genome sequence of magnetotactic bacterium Magnetospirillum kuznetsovii LBB-42.</title>
        <authorList>
            <person name="Grouzdev D.S."/>
            <person name="Rysina M.S."/>
            <person name="Baslerov R.V."/>
            <person name="Koziaeva V."/>
        </authorList>
    </citation>
    <scope>NUCLEOTIDE SEQUENCE [LARGE SCALE GENOMIC DNA]</scope>
    <source>
        <strain evidence="8 9">LBB-42</strain>
    </source>
</reference>
<feature type="binding site" evidence="7">
    <location>
        <position position="120"/>
    </location>
    <ligand>
        <name>(2S)-2-hydroxy-3-oxobutyl phosphate</name>
        <dbReference type="ChEBI" id="CHEBI:58830"/>
    </ligand>
</feature>
<evidence type="ECO:0000313" key="9">
    <source>
        <dbReference type="Proteomes" id="UP000251075"/>
    </source>
</evidence>
<dbReference type="HAMAP" id="MF_00178">
    <property type="entry name" value="Lumazine_synth"/>
    <property type="match status" value="1"/>
</dbReference>
<proteinExistence type="inferred from homology"/>
<dbReference type="GO" id="GO:0000906">
    <property type="term" value="F:6,7-dimethyl-8-ribityllumazine synthase activity"/>
    <property type="evidence" value="ECO:0007669"/>
    <property type="project" value="UniProtKB-UniRule"/>
</dbReference>
<keyword evidence="5 7" id="KW-0808">Transferase</keyword>
<feature type="binding site" evidence="7">
    <location>
        <begin position="78"/>
        <end position="79"/>
    </location>
    <ligand>
        <name>(2S)-2-hydroxy-3-oxobutyl phosphate</name>
        <dbReference type="ChEBI" id="CHEBI:58830"/>
    </ligand>
</feature>
<dbReference type="Pfam" id="PF00885">
    <property type="entry name" value="DMRL_synthase"/>
    <property type="match status" value="1"/>
</dbReference>
<comment type="function">
    <text evidence="7">Catalyzes the formation of 6,7-dimethyl-8-ribityllumazine by condensation of 5-amino-6-(D-ribitylamino)uracil with 3,4-dihydroxy-2-butanone 4-phosphate. This is the penultimate step in the biosynthesis of riboflavin.</text>
</comment>
<feature type="binding site" evidence="7">
    <location>
        <position position="106"/>
    </location>
    <ligand>
        <name>5-amino-6-(D-ribitylamino)uracil</name>
        <dbReference type="ChEBI" id="CHEBI:15934"/>
    </ligand>
</feature>
<accession>A0A364NZN6</accession>
<dbReference type="OrthoDB" id="9809709at2"/>
<dbReference type="UniPathway" id="UPA00275">
    <property type="reaction ID" value="UER00404"/>
</dbReference>
<evidence type="ECO:0000256" key="3">
    <source>
        <dbReference type="ARBA" id="ARBA00012664"/>
    </source>
</evidence>
<dbReference type="InterPro" id="IPR036467">
    <property type="entry name" value="LS/RS_sf"/>
</dbReference>
<comment type="catalytic activity">
    <reaction evidence="6 7">
        <text>(2S)-2-hydroxy-3-oxobutyl phosphate + 5-amino-6-(D-ribitylamino)uracil = 6,7-dimethyl-8-(1-D-ribityl)lumazine + phosphate + 2 H2O + H(+)</text>
        <dbReference type="Rhea" id="RHEA:26152"/>
        <dbReference type="ChEBI" id="CHEBI:15377"/>
        <dbReference type="ChEBI" id="CHEBI:15378"/>
        <dbReference type="ChEBI" id="CHEBI:15934"/>
        <dbReference type="ChEBI" id="CHEBI:43474"/>
        <dbReference type="ChEBI" id="CHEBI:58201"/>
        <dbReference type="ChEBI" id="CHEBI:58830"/>
        <dbReference type="EC" id="2.5.1.78"/>
    </reaction>
</comment>
<dbReference type="CDD" id="cd09209">
    <property type="entry name" value="Lumazine_synthase-I"/>
    <property type="match status" value="1"/>
</dbReference>
<dbReference type="EC" id="2.5.1.78" evidence="3 7"/>
<dbReference type="InterPro" id="IPR002180">
    <property type="entry name" value="LS/RS"/>
</dbReference>
<dbReference type="InterPro" id="IPR034964">
    <property type="entry name" value="LS"/>
</dbReference>
<name>A0A364NZN6_9PROT</name>
<dbReference type="AlphaFoldDB" id="A0A364NZN6"/>
<feature type="binding site" evidence="7">
    <location>
        <begin position="42"/>
        <end position="44"/>
    </location>
    <ligand>
        <name>5-amino-6-(D-ribitylamino)uracil</name>
        <dbReference type="ChEBI" id="CHEBI:15934"/>
    </ligand>
</feature>
<evidence type="ECO:0000256" key="7">
    <source>
        <dbReference type="HAMAP-Rule" id="MF_00178"/>
    </source>
</evidence>
<dbReference type="GO" id="GO:0009349">
    <property type="term" value="C:riboflavin synthase complex"/>
    <property type="evidence" value="ECO:0007669"/>
    <property type="project" value="UniProtKB-UniRule"/>
</dbReference>
<sequence>MSRVLIIEARFYDHIADGLLAGARAEFKKANVEHELLVVPGIFELPTALKLVLTAAEQGNDKARYDGFVTLGCAIRGESDHYHHVGTECMRGIADLSMAYDLALGNGVLTVHNEAQALARSDPARKNLGGQAARACLRMMAVKRELGLGS</sequence>
<evidence type="ECO:0000256" key="6">
    <source>
        <dbReference type="ARBA" id="ARBA00048785"/>
    </source>
</evidence>
<evidence type="ECO:0000256" key="5">
    <source>
        <dbReference type="ARBA" id="ARBA00022679"/>
    </source>
</evidence>
<keyword evidence="4 7" id="KW-0686">Riboflavin biosynthesis</keyword>
<evidence type="ECO:0000256" key="2">
    <source>
        <dbReference type="ARBA" id="ARBA00007424"/>
    </source>
</evidence>
<feature type="binding site" evidence="7">
    <location>
        <position position="11"/>
    </location>
    <ligand>
        <name>5-amino-6-(D-ribitylamino)uracil</name>
        <dbReference type="ChEBI" id="CHEBI:15934"/>
    </ligand>
</feature>